<reference evidence="2" key="1">
    <citation type="journal article" date="2019" name="Environ. Microbiol.">
        <title>Fungal ecological strategies reflected in gene transcription - a case study of two litter decomposers.</title>
        <authorList>
            <person name="Barbi F."/>
            <person name="Kohler A."/>
            <person name="Barry K."/>
            <person name="Baskaran P."/>
            <person name="Daum C."/>
            <person name="Fauchery L."/>
            <person name="Ihrmark K."/>
            <person name="Kuo A."/>
            <person name="LaButti K."/>
            <person name="Lipzen A."/>
            <person name="Morin E."/>
            <person name="Grigoriev I.V."/>
            <person name="Henrissat B."/>
            <person name="Lindahl B."/>
            <person name="Martin F."/>
        </authorList>
    </citation>
    <scope>NUCLEOTIDE SEQUENCE</scope>
    <source>
        <strain evidence="2">JB14</strain>
    </source>
</reference>
<dbReference type="Proteomes" id="UP000799118">
    <property type="component" value="Unassembled WGS sequence"/>
</dbReference>
<feature type="region of interest" description="Disordered" evidence="1">
    <location>
        <begin position="77"/>
        <end position="139"/>
    </location>
</feature>
<proteinExistence type="predicted"/>
<feature type="compositionally biased region" description="Polar residues" evidence="1">
    <location>
        <begin position="87"/>
        <end position="101"/>
    </location>
</feature>
<sequence length="139" mass="14686">MHASVNAPEHTWQIDSSQAMNWNVPLEPSSVRTSGSTLSVGFLQQLSNVAQVCVEAQETSMNVTCEFSKLMETLVNKAVPGSDPGINPNSEVDTTSHSGSMSPPLIKPRGGAEEPSKPGVKTPVPDFPPEIGDRAASQS</sequence>
<protein>
    <submittedName>
        <fullName evidence="2">Uncharacterized protein</fullName>
    </submittedName>
</protein>
<accession>A0A6A4HDF0</accession>
<dbReference type="AlphaFoldDB" id="A0A6A4HDF0"/>
<gene>
    <name evidence="2" type="ORF">BT96DRAFT_996746</name>
</gene>
<evidence type="ECO:0000256" key="1">
    <source>
        <dbReference type="SAM" id="MobiDB-lite"/>
    </source>
</evidence>
<evidence type="ECO:0000313" key="2">
    <source>
        <dbReference type="EMBL" id="KAE9396372.1"/>
    </source>
</evidence>
<name>A0A6A4HDF0_9AGAR</name>
<organism evidence="2 3">
    <name type="scientific">Gymnopus androsaceus JB14</name>
    <dbReference type="NCBI Taxonomy" id="1447944"/>
    <lineage>
        <taxon>Eukaryota</taxon>
        <taxon>Fungi</taxon>
        <taxon>Dikarya</taxon>
        <taxon>Basidiomycota</taxon>
        <taxon>Agaricomycotina</taxon>
        <taxon>Agaricomycetes</taxon>
        <taxon>Agaricomycetidae</taxon>
        <taxon>Agaricales</taxon>
        <taxon>Marasmiineae</taxon>
        <taxon>Omphalotaceae</taxon>
        <taxon>Gymnopus</taxon>
    </lineage>
</organism>
<keyword evidence="3" id="KW-1185">Reference proteome</keyword>
<evidence type="ECO:0000313" key="3">
    <source>
        <dbReference type="Proteomes" id="UP000799118"/>
    </source>
</evidence>
<dbReference type="EMBL" id="ML769514">
    <property type="protein sequence ID" value="KAE9396372.1"/>
    <property type="molecule type" value="Genomic_DNA"/>
</dbReference>